<dbReference type="AlphaFoldDB" id="A0ABD3AU04"/>
<evidence type="ECO:0000313" key="1">
    <source>
        <dbReference type="EMBL" id="KAL3534484.1"/>
    </source>
</evidence>
<dbReference type="EMBL" id="JBJUIK010000002">
    <property type="protein sequence ID" value="KAL3534484.1"/>
    <property type="molecule type" value="Genomic_DNA"/>
</dbReference>
<organism evidence="1 2">
    <name type="scientific">Cinchona calisaya</name>
    <dbReference type="NCBI Taxonomy" id="153742"/>
    <lineage>
        <taxon>Eukaryota</taxon>
        <taxon>Viridiplantae</taxon>
        <taxon>Streptophyta</taxon>
        <taxon>Embryophyta</taxon>
        <taxon>Tracheophyta</taxon>
        <taxon>Spermatophyta</taxon>
        <taxon>Magnoliopsida</taxon>
        <taxon>eudicotyledons</taxon>
        <taxon>Gunneridae</taxon>
        <taxon>Pentapetalae</taxon>
        <taxon>asterids</taxon>
        <taxon>lamiids</taxon>
        <taxon>Gentianales</taxon>
        <taxon>Rubiaceae</taxon>
        <taxon>Cinchonoideae</taxon>
        <taxon>Cinchoneae</taxon>
        <taxon>Cinchona</taxon>
    </lineage>
</organism>
<dbReference type="Proteomes" id="UP001630127">
    <property type="component" value="Unassembled WGS sequence"/>
</dbReference>
<gene>
    <name evidence="1" type="ORF">ACH5RR_002945</name>
</gene>
<evidence type="ECO:0000313" key="2">
    <source>
        <dbReference type="Proteomes" id="UP001630127"/>
    </source>
</evidence>
<protein>
    <submittedName>
        <fullName evidence="1">Uncharacterized protein</fullName>
    </submittedName>
</protein>
<sequence length="111" mass="13045">MKNKKDTLKLLQMASVNPQAPLIHPVKLENPYTKDNVQNLKILKSILRPCIRILSKCHSEDEDEVEDEWYSENEDHIEDGDRAFKKFEVCFKIVDYVLQKVVQEVQPLTDF</sequence>
<reference evidence="1 2" key="1">
    <citation type="submission" date="2024-11" db="EMBL/GenBank/DDBJ databases">
        <title>A near-complete genome assembly of Cinchona calisaya.</title>
        <authorList>
            <person name="Lian D.C."/>
            <person name="Zhao X.W."/>
            <person name="Wei L."/>
        </authorList>
    </citation>
    <scope>NUCLEOTIDE SEQUENCE [LARGE SCALE GENOMIC DNA]</scope>
    <source>
        <tissue evidence="1">Nenye</tissue>
    </source>
</reference>
<comment type="caution">
    <text evidence="1">The sequence shown here is derived from an EMBL/GenBank/DDBJ whole genome shotgun (WGS) entry which is preliminary data.</text>
</comment>
<name>A0ABD3AU04_9GENT</name>
<proteinExistence type="predicted"/>
<accession>A0ABD3AU04</accession>
<keyword evidence="2" id="KW-1185">Reference proteome</keyword>